<dbReference type="RefSeq" id="XP_017773569.1">
    <property type="nucleotide sequence ID" value="XM_017918080.1"/>
</dbReference>
<dbReference type="Pfam" id="PF21636">
    <property type="entry name" value="PPP1R21_C"/>
    <property type="match status" value="1"/>
</dbReference>
<dbReference type="PANTHER" id="PTHR21448:SF0">
    <property type="entry name" value="PROTEIN PHOSPHATASE 1 REGULATORY SUBUNIT 21"/>
    <property type="match status" value="1"/>
</dbReference>
<keyword evidence="1" id="KW-0175">Coiled coil</keyword>
<keyword evidence="3" id="KW-1185">Reference proteome</keyword>
<evidence type="ECO:0000256" key="1">
    <source>
        <dbReference type="SAM" id="Coils"/>
    </source>
</evidence>
<feature type="domain" description="Protein phosphatase 1 regulatory subunit 21 N-terminal" evidence="2">
    <location>
        <begin position="11"/>
        <end position="109"/>
    </location>
</feature>
<evidence type="ECO:0000259" key="2">
    <source>
        <dbReference type="SMART" id="SM01254"/>
    </source>
</evidence>
<dbReference type="InterPro" id="IPR019343">
    <property type="entry name" value="PPP1R21_N"/>
</dbReference>
<feature type="coiled-coil region" evidence="1">
    <location>
        <begin position="258"/>
        <end position="321"/>
    </location>
</feature>
<evidence type="ECO:0000313" key="3">
    <source>
        <dbReference type="Proteomes" id="UP000695000"/>
    </source>
</evidence>
<organism evidence="3 4">
    <name type="scientific">Nicrophorus vespilloides</name>
    <name type="common">Boreal carrion beetle</name>
    <dbReference type="NCBI Taxonomy" id="110193"/>
    <lineage>
        <taxon>Eukaryota</taxon>
        <taxon>Metazoa</taxon>
        <taxon>Ecdysozoa</taxon>
        <taxon>Arthropoda</taxon>
        <taxon>Hexapoda</taxon>
        <taxon>Insecta</taxon>
        <taxon>Pterygota</taxon>
        <taxon>Neoptera</taxon>
        <taxon>Endopterygota</taxon>
        <taxon>Coleoptera</taxon>
        <taxon>Polyphaga</taxon>
        <taxon>Staphyliniformia</taxon>
        <taxon>Silphidae</taxon>
        <taxon>Nicrophorinae</taxon>
        <taxon>Nicrophorus</taxon>
    </lineage>
</organism>
<reference evidence="4" key="1">
    <citation type="submission" date="2025-08" db="UniProtKB">
        <authorList>
            <consortium name="RefSeq"/>
        </authorList>
    </citation>
    <scope>IDENTIFICATION</scope>
    <source>
        <tissue evidence="4">Whole Larva</tissue>
    </source>
</reference>
<dbReference type="Proteomes" id="UP000695000">
    <property type="component" value="Unplaced"/>
</dbReference>
<accession>A0ABM1MG69</accession>
<feature type="coiled-coil region" evidence="1">
    <location>
        <begin position="3"/>
        <end position="79"/>
    </location>
</feature>
<dbReference type="PANTHER" id="PTHR21448">
    <property type="entry name" value="SMOOTH MUSCLE MYOSIN HEAVY CHAIN-RELATED"/>
    <property type="match status" value="1"/>
</dbReference>
<dbReference type="InterPro" id="IPR049372">
    <property type="entry name" value="PPP1R21_C"/>
</dbReference>
<dbReference type="GeneID" id="108560509"/>
<dbReference type="Pfam" id="PF10205">
    <property type="entry name" value="KLRAQ"/>
    <property type="match status" value="1"/>
</dbReference>
<proteinExistence type="predicted"/>
<evidence type="ECO:0000313" key="4">
    <source>
        <dbReference type="RefSeq" id="XP_017773569.1"/>
    </source>
</evidence>
<gene>
    <name evidence="4" type="primary">LOC108560509</name>
</gene>
<dbReference type="SMART" id="SM01254">
    <property type="entry name" value="KLRAQ"/>
    <property type="match status" value="1"/>
</dbReference>
<dbReference type="InterPro" id="IPR040024">
    <property type="entry name" value="PPP1R21"/>
</dbReference>
<protein>
    <submittedName>
        <fullName evidence="4">Protein phosphatase 1 regulatory subunit 21</fullName>
    </submittedName>
</protein>
<name>A0ABM1MG69_NICVS</name>
<sequence length="322" mass="37552">MDKSELEGKYQKLATEYSKVRSQATVLRKAVLDEQATILNLKEIIKEQEQKIRKHDQEMESLTFRNEQLTKRISVLQQDLQGNQGKKNKIKGSENSTHQSNFSIIDEELQKKIIENAELASTMADKDLELMNYKDNLEWMRESFVKLETELNAKCENYKVEVEKMEKEISKNAGIKNINKVKDCDKCRNNNENSITHVKQEAERWKMECEALRSRPNANSELTEYYESQIRNLLELKLLCQSEANSLHADNEALIARLENAILEKNSSESILEKTNEELHTTSENYKMQFDAMTEHFAAQNEKITKQCDEIEMLKHKLNAKK</sequence>